<feature type="domain" description="HAMP" evidence="3">
    <location>
        <begin position="210"/>
        <end position="263"/>
    </location>
</feature>
<dbReference type="Pfam" id="PF00563">
    <property type="entry name" value="EAL"/>
    <property type="match status" value="1"/>
</dbReference>
<evidence type="ECO:0000256" key="1">
    <source>
        <dbReference type="SAM" id="Phobius"/>
    </source>
</evidence>
<dbReference type="InterPro" id="IPR035919">
    <property type="entry name" value="EAL_sf"/>
</dbReference>
<reference evidence="5 6" key="1">
    <citation type="submission" date="2016-11" db="EMBL/GenBank/DDBJ databases">
        <title>Networking in microbes: conjugative elements and plasmids in the genus Alteromonas.</title>
        <authorList>
            <person name="Lopez-Perez M."/>
            <person name="Ramon-Marco N."/>
            <person name="Rodriguez-Valera F."/>
        </authorList>
    </citation>
    <scope>NUCLEOTIDE SEQUENCE [LARGE SCALE GENOMIC DNA]</scope>
    <source>
        <strain evidence="5 6">CP48</strain>
    </source>
</reference>
<evidence type="ECO:0000313" key="6">
    <source>
        <dbReference type="Proteomes" id="UP000182101"/>
    </source>
</evidence>
<keyword evidence="1" id="KW-0812">Transmembrane</keyword>
<feature type="transmembrane region" description="Helical" evidence="1">
    <location>
        <begin position="12"/>
        <end position="31"/>
    </location>
</feature>
<dbReference type="PROSITE" id="PS50883">
    <property type="entry name" value="EAL"/>
    <property type="match status" value="1"/>
</dbReference>
<dbReference type="Gene3D" id="6.10.340.10">
    <property type="match status" value="1"/>
</dbReference>
<evidence type="ECO:0000259" key="4">
    <source>
        <dbReference type="PROSITE" id="PS50887"/>
    </source>
</evidence>
<dbReference type="InterPro" id="IPR000160">
    <property type="entry name" value="GGDEF_dom"/>
</dbReference>
<dbReference type="EMBL" id="CP018024">
    <property type="protein sequence ID" value="APD91834.1"/>
    <property type="molecule type" value="Genomic_DNA"/>
</dbReference>
<dbReference type="PANTHER" id="PTHR44757">
    <property type="entry name" value="DIGUANYLATE CYCLASE DGCP"/>
    <property type="match status" value="1"/>
</dbReference>
<organism evidence="5 6">
    <name type="scientific">Alteromonas mediterranea</name>
    <dbReference type="NCBI Taxonomy" id="314275"/>
    <lineage>
        <taxon>Bacteria</taxon>
        <taxon>Pseudomonadati</taxon>
        <taxon>Pseudomonadota</taxon>
        <taxon>Gammaproteobacteria</taxon>
        <taxon>Alteromonadales</taxon>
        <taxon>Alteromonadaceae</taxon>
        <taxon>Alteromonas/Salinimonas group</taxon>
        <taxon>Alteromonas</taxon>
    </lineage>
</organism>
<dbReference type="InterPro" id="IPR029787">
    <property type="entry name" value="Nucleotide_cyclase"/>
</dbReference>
<evidence type="ECO:0000259" key="2">
    <source>
        <dbReference type="PROSITE" id="PS50883"/>
    </source>
</evidence>
<evidence type="ECO:0000313" key="5">
    <source>
        <dbReference type="EMBL" id="APD91834.1"/>
    </source>
</evidence>
<dbReference type="NCBIfam" id="TIGR00254">
    <property type="entry name" value="GGDEF"/>
    <property type="match status" value="1"/>
</dbReference>
<evidence type="ECO:0000259" key="3">
    <source>
        <dbReference type="PROSITE" id="PS50885"/>
    </source>
</evidence>
<gene>
    <name evidence="5" type="ORF">BM524_14815</name>
</gene>
<dbReference type="InterPro" id="IPR043128">
    <property type="entry name" value="Rev_trsase/Diguanyl_cyclase"/>
</dbReference>
<dbReference type="InterPro" id="IPR001633">
    <property type="entry name" value="EAL_dom"/>
</dbReference>
<dbReference type="SMART" id="SM00304">
    <property type="entry name" value="HAMP"/>
    <property type="match status" value="1"/>
</dbReference>
<dbReference type="InterPro" id="IPR003660">
    <property type="entry name" value="HAMP_dom"/>
</dbReference>
<dbReference type="SMART" id="SM00267">
    <property type="entry name" value="GGDEF"/>
    <property type="match status" value="1"/>
</dbReference>
<dbReference type="PROSITE" id="PS50887">
    <property type="entry name" value="GGDEF"/>
    <property type="match status" value="1"/>
</dbReference>
<dbReference type="PROSITE" id="PS50885">
    <property type="entry name" value="HAMP"/>
    <property type="match status" value="1"/>
</dbReference>
<feature type="transmembrane region" description="Helical" evidence="1">
    <location>
        <begin position="186"/>
        <end position="206"/>
    </location>
</feature>
<feature type="domain" description="EAL" evidence="2">
    <location>
        <begin position="455"/>
        <end position="708"/>
    </location>
</feature>
<dbReference type="GO" id="GO:0007165">
    <property type="term" value="P:signal transduction"/>
    <property type="evidence" value="ECO:0007669"/>
    <property type="project" value="InterPro"/>
</dbReference>
<dbReference type="InterPro" id="IPR052155">
    <property type="entry name" value="Biofilm_reg_signaling"/>
</dbReference>
<sequence length="709" mass="79353">MKSLRSQISFNTVTSIAIISALIITLSIYVYEKLYIEFVSTEVNAIGENISVDLIDYINEPAGSFNQTEVLLRLDEYEYAETAYIFNSQGKLLNVYIGQAGLKARAKPNAFESNVDGSQIFKIDTSSKASNALEDVNSITALALGLHHINNKVVMVKTIGEPIYPLGKFILIFNLQEALRDSRERYITLVAPSVVFFICLSLLVSVRAQRKVFRPLNTLIKTMDSVVDDKNYDVKVEETEREETLALSRAFNNMMGNIQAASEANQQKNALLEKQQSQMERLANFDALTGLPNRQFLMKILARELTKARTNRSELGLLFVDIDGFKSINDSFGHDTGDKFLLHISVIMSKLLDEAYTLGRLGGDEFIIIAPDIGDPKTLEDMAAKLVVAVSRTHIFNTLRLDSGVSVGLALASDCNYELSSLITNADVAMYKAKGSGKARFMWFNEEMLADTKRKVLISTRLSSALENDAFYLAYQAKVDAEQNIIGFETLLRWHDDVLGHVSPAEFIPIAEQTDKISLISMWIIKRLEIEAPRLIKSFGSQIIISINLSPQDLNSERLTQFILKGMRENKLPAKNLEIEITETAYMNNFNVANSFFESIKHYGCQLALDDFGTGYSSLSYLTKFDIDTLKIDRSFVNNIGISEQSELITKTIIKMAKSLNFSVCAEGVETREQAAFLLRNGCHALQGFLYSKPTPLEDVLATSRRRAL</sequence>
<dbReference type="Gene3D" id="3.20.20.450">
    <property type="entry name" value="EAL domain"/>
    <property type="match status" value="1"/>
</dbReference>
<dbReference type="GO" id="GO:0016020">
    <property type="term" value="C:membrane"/>
    <property type="evidence" value="ECO:0007669"/>
    <property type="project" value="InterPro"/>
</dbReference>
<dbReference type="SUPFAM" id="SSF55073">
    <property type="entry name" value="Nucleotide cyclase"/>
    <property type="match status" value="1"/>
</dbReference>
<accession>A0AAC9NTJ8</accession>
<dbReference type="CDD" id="cd01948">
    <property type="entry name" value="EAL"/>
    <property type="match status" value="1"/>
</dbReference>
<dbReference type="SMART" id="SM00052">
    <property type="entry name" value="EAL"/>
    <property type="match status" value="1"/>
</dbReference>
<protein>
    <submittedName>
        <fullName evidence="5">GGDEF domain-containing protein</fullName>
    </submittedName>
</protein>
<keyword evidence="1" id="KW-1133">Transmembrane helix</keyword>
<dbReference type="Gene3D" id="3.30.70.270">
    <property type="match status" value="1"/>
</dbReference>
<dbReference type="CDD" id="cd06225">
    <property type="entry name" value="HAMP"/>
    <property type="match status" value="1"/>
</dbReference>
<dbReference type="CDD" id="cd01949">
    <property type="entry name" value="GGDEF"/>
    <property type="match status" value="1"/>
</dbReference>
<dbReference type="RefSeq" id="WP_071960469.1">
    <property type="nucleotide sequence ID" value="NZ_CP018024.1"/>
</dbReference>
<feature type="domain" description="GGDEF" evidence="4">
    <location>
        <begin position="313"/>
        <end position="446"/>
    </location>
</feature>
<proteinExistence type="predicted"/>
<dbReference type="PANTHER" id="PTHR44757:SF2">
    <property type="entry name" value="BIOFILM ARCHITECTURE MAINTENANCE PROTEIN MBAA"/>
    <property type="match status" value="1"/>
</dbReference>
<name>A0AAC9NTJ8_9ALTE</name>
<dbReference type="SUPFAM" id="SSF141868">
    <property type="entry name" value="EAL domain-like"/>
    <property type="match status" value="1"/>
</dbReference>
<dbReference type="Pfam" id="PF00990">
    <property type="entry name" value="GGDEF"/>
    <property type="match status" value="1"/>
</dbReference>
<dbReference type="Proteomes" id="UP000182101">
    <property type="component" value="Chromosome"/>
</dbReference>
<dbReference type="AlphaFoldDB" id="A0AAC9NTJ8"/>
<keyword evidence="1" id="KW-0472">Membrane</keyword>